<sequence>MGDASRARTPELSVSTPYDPFTIDVYKLGIKRQFVDCYTNVEFLKPLIDCLNAEEPAQLFSRAIRSLRGNVGPFGLGHRLTSRDEGAVASIVLNTMDWNG</sequence>
<evidence type="ECO:0000313" key="2">
    <source>
        <dbReference type="Proteomes" id="UP000814128"/>
    </source>
</evidence>
<organism evidence="1 2">
    <name type="scientific">Vararia minispora EC-137</name>
    <dbReference type="NCBI Taxonomy" id="1314806"/>
    <lineage>
        <taxon>Eukaryota</taxon>
        <taxon>Fungi</taxon>
        <taxon>Dikarya</taxon>
        <taxon>Basidiomycota</taxon>
        <taxon>Agaricomycotina</taxon>
        <taxon>Agaricomycetes</taxon>
        <taxon>Russulales</taxon>
        <taxon>Lachnocladiaceae</taxon>
        <taxon>Vararia</taxon>
    </lineage>
</organism>
<dbReference type="EMBL" id="MU273741">
    <property type="protein sequence ID" value="KAI0028572.1"/>
    <property type="molecule type" value="Genomic_DNA"/>
</dbReference>
<dbReference type="Proteomes" id="UP000814128">
    <property type="component" value="Unassembled WGS sequence"/>
</dbReference>
<keyword evidence="2" id="KW-1185">Reference proteome</keyword>
<accession>A0ACB8QA09</accession>
<evidence type="ECO:0000313" key="1">
    <source>
        <dbReference type="EMBL" id="KAI0028572.1"/>
    </source>
</evidence>
<protein>
    <submittedName>
        <fullName evidence="1">Uncharacterized protein</fullName>
    </submittedName>
</protein>
<proteinExistence type="predicted"/>
<name>A0ACB8QA09_9AGAM</name>
<reference evidence="1" key="1">
    <citation type="submission" date="2021-02" db="EMBL/GenBank/DDBJ databases">
        <authorList>
            <consortium name="DOE Joint Genome Institute"/>
            <person name="Ahrendt S."/>
            <person name="Looney B.P."/>
            <person name="Miyauchi S."/>
            <person name="Morin E."/>
            <person name="Drula E."/>
            <person name="Courty P.E."/>
            <person name="Chicoki N."/>
            <person name="Fauchery L."/>
            <person name="Kohler A."/>
            <person name="Kuo A."/>
            <person name="Labutti K."/>
            <person name="Pangilinan J."/>
            <person name="Lipzen A."/>
            <person name="Riley R."/>
            <person name="Andreopoulos W."/>
            <person name="He G."/>
            <person name="Johnson J."/>
            <person name="Barry K.W."/>
            <person name="Grigoriev I.V."/>
            <person name="Nagy L."/>
            <person name="Hibbett D."/>
            <person name="Henrissat B."/>
            <person name="Matheny P.B."/>
            <person name="Labbe J."/>
            <person name="Martin F."/>
        </authorList>
    </citation>
    <scope>NUCLEOTIDE SEQUENCE</scope>
    <source>
        <strain evidence="1">EC-137</strain>
    </source>
</reference>
<comment type="caution">
    <text evidence="1">The sequence shown here is derived from an EMBL/GenBank/DDBJ whole genome shotgun (WGS) entry which is preliminary data.</text>
</comment>
<reference evidence="1" key="2">
    <citation type="journal article" date="2022" name="New Phytol.">
        <title>Evolutionary transition to the ectomycorrhizal habit in the genomes of a hyperdiverse lineage of mushroom-forming fungi.</title>
        <authorList>
            <person name="Looney B."/>
            <person name="Miyauchi S."/>
            <person name="Morin E."/>
            <person name="Drula E."/>
            <person name="Courty P.E."/>
            <person name="Kohler A."/>
            <person name="Kuo A."/>
            <person name="LaButti K."/>
            <person name="Pangilinan J."/>
            <person name="Lipzen A."/>
            <person name="Riley R."/>
            <person name="Andreopoulos W."/>
            <person name="He G."/>
            <person name="Johnson J."/>
            <person name="Nolan M."/>
            <person name="Tritt A."/>
            <person name="Barry K.W."/>
            <person name="Grigoriev I.V."/>
            <person name="Nagy L.G."/>
            <person name="Hibbett D."/>
            <person name="Henrissat B."/>
            <person name="Matheny P.B."/>
            <person name="Labbe J."/>
            <person name="Martin F.M."/>
        </authorList>
    </citation>
    <scope>NUCLEOTIDE SEQUENCE</scope>
    <source>
        <strain evidence="1">EC-137</strain>
    </source>
</reference>
<gene>
    <name evidence="1" type="ORF">K488DRAFT_89603</name>
</gene>